<name>A0A9E7D680_9HYPH</name>
<dbReference type="EMBL" id="CP083239">
    <property type="protein sequence ID" value="UOK70431.1"/>
    <property type="molecule type" value="Genomic_DNA"/>
</dbReference>
<sequence>MVYHFTTSVHLPWILATGELRPGRGASFIQGLPDPDFLWATTDSRGERTMSLSKEAYRNGELLLIRLELDDGEFWPWGEAQQRHPEWTDELVRVLNLSGIIKGADPRKWMCRVGALPLSNEILTSIQVKSWSSGIWRKSAYEELDPVRRAGYTWRSVRIDGVTYSSAQQVREDGGCAYQIARSYGPARAIADAA</sequence>
<dbReference type="Proteomes" id="UP000831684">
    <property type="component" value="Chromosome"/>
</dbReference>
<organism evidence="1 2">
    <name type="scientific">Ancylobacter polymorphus</name>
    <dbReference type="NCBI Taxonomy" id="223390"/>
    <lineage>
        <taxon>Bacteria</taxon>
        <taxon>Pseudomonadati</taxon>
        <taxon>Pseudomonadota</taxon>
        <taxon>Alphaproteobacteria</taxon>
        <taxon>Hyphomicrobiales</taxon>
        <taxon>Xanthobacteraceae</taxon>
        <taxon>Ancylobacter</taxon>
    </lineage>
</organism>
<evidence type="ECO:0000313" key="2">
    <source>
        <dbReference type="Proteomes" id="UP000831684"/>
    </source>
</evidence>
<protein>
    <submittedName>
        <fullName evidence="1">Uncharacterized protein</fullName>
    </submittedName>
</protein>
<proteinExistence type="predicted"/>
<accession>A0A9E7D680</accession>
<dbReference type="AlphaFoldDB" id="A0A9E7D680"/>
<dbReference type="KEGG" id="apol:K9D25_17115"/>
<gene>
    <name evidence="1" type="ORF">K9D25_17115</name>
</gene>
<reference evidence="1" key="1">
    <citation type="submission" date="2021-09" db="EMBL/GenBank/DDBJ databases">
        <title>Network and meta-omics reveal the key degrader and cooperation patterns in an efficient 1,4-dioxane-degrading microbial community.</title>
        <authorList>
            <person name="Dai C."/>
        </authorList>
    </citation>
    <scope>NUCLEOTIDE SEQUENCE</scope>
    <source>
        <strain evidence="1">ZM13</strain>
    </source>
</reference>
<evidence type="ECO:0000313" key="1">
    <source>
        <dbReference type="EMBL" id="UOK70431.1"/>
    </source>
</evidence>
<dbReference type="RefSeq" id="WP_244376834.1">
    <property type="nucleotide sequence ID" value="NZ_CP083239.1"/>
</dbReference>